<evidence type="ECO:0000313" key="2">
    <source>
        <dbReference type="EMBL" id="OGG48431.1"/>
    </source>
</evidence>
<name>A0A1F6CHI3_HANXR</name>
<dbReference type="Proteomes" id="UP000178606">
    <property type="component" value="Unassembled WGS sequence"/>
</dbReference>
<accession>A0A1F6CHI3</accession>
<sequence length="95" mass="10276">MNLENAGLGEVEVRVEASGYRGVTKRFTLEANRWTQAMLELPVIPPSEPPAPPLQEPRPSPPVQPPGPSGGGDTGEMVHVSDFGFYIDKYEVTNA</sequence>
<proteinExistence type="predicted"/>
<reference evidence="2 3" key="1">
    <citation type="journal article" date="2016" name="Nat. Commun.">
        <title>Thousands of microbial genomes shed light on interconnected biogeochemical processes in an aquifer system.</title>
        <authorList>
            <person name="Anantharaman K."/>
            <person name="Brown C.T."/>
            <person name="Hug L.A."/>
            <person name="Sharon I."/>
            <person name="Castelle C.J."/>
            <person name="Probst A.J."/>
            <person name="Thomas B.C."/>
            <person name="Singh A."/>
            <person name="Wilkins M.J."/>
            <person name="Karaoz U."/>
            <person name="Brodie E.L."/>
            <person name="Williams K.H."/>
            <person name="Hubbard S.S."/>
            <person name="Banfield J.F."/>
        </authorList>
    </citation>
    <scope>NUCLEOTIDE SEQUENCE [LARGE SCALE GENOMIC DNA]</scope>
    <source>
        <strain evidence="3">RIFCSPLOWO2_12_FULL_64_10</strain>
    </source>
</reference>
<evidence type="ECO:0000313" key="3">
    <source>
        <dbReference type="Proteomes" id="UP000178606"/>
    </source>
</evidence>
<dbReference type="EMBL" id="MFKF01000249">
    <property type="protein sequence ID" value="OGG48431.1"/>
    <property type="molecule type" value="Genomic_DNA"/>
</dbReference>
<feature type="region of interest" description="Disordered" evidence="1">
    <location>
        <begin position="43"/>
        <end position="78"/>
    </location>
</feature>
<comment type="caution">
    <text evidence="2">The sequence shown here is derived from an EMBL/GenBank/DDBJ whole genome shotgun (WGS) entry which is preliminary data.</text>
</comment>
<feature type="compositionally biased region" description="Pro residues" evidence="1">
    <location>
        <begin position="43"/>
        <end position="68"/>
    </location>
</feature>
<protein>
    <submittedName>
        <fullName evidence="2">Uncharacterized protein</fullName>
    </submittedName>
</protein>
<gene>
    <name evidence="2" type="ORF">A3F84_14695</name>
</gene>
<organism evidence="2 3">
    <name type="scientific">Handelsmanbacteria sp. (strain RIFCSPLOWO2_12_FULL_64_10)</name>
    <dbReference type="NCBI Taxonomy" id="1817868"/>
    <lineage>
        <taxon>Bacteria</taxon>
        <taxon>Candidatus Handelsmaniibacteriota</taxon>
    </lineage>
</organism>
<dbReference type="AlphaFoldDB" id="A0A1F6CHI3"/>
<evidence type="ECO:0000256" key="1">
    <source>
        <dbReference type="SAM" id="MobiDB-lite"/>
    </source>
</evidence>